<name>A0A7W9V2I8_9ACTN</name>
<dbReference type="RefSeq" id="WP_184577098.1">
    <property type="nucleotide sequence ID" value="NZ_JACHJL010000019.1"/>
</dbReference>
<comment type="caution">
    <text evidence="2">The sequence shown here is derived from an EMBL/GenBank/DDBJ whole genome shotgun (WGS) entry which is preliminary data.</text>
</comment>
<proteinExistence type="predicted"/>
<keyword evidence="1" id="KW-1133">Transmembrane helix</keyword>
<dbReference type="Proteomes" id="UP000588098">
    <property type="component" value="Unassembled WGS sequence"/>
</dbReference>
<dbReference type="EMBL" id="JACHJL010000019">
    <property type="protein sequence ID" value="MBB5938894.1"/>
    <property type="molecule type" value="Genomic_DNA"/>
</dbReference>
<accession>A0A7W9V2I8</accession>
<keyword evidence="3" id="KW-1185">Reference proteome</keyword>
<protein>
    <submittedName>
        <fullName evidence="2">Uncharacterized protein</fullName>
    </submittedName>
</protein>
<gene>
    <name evidence="2" type="ORF">FHS42_005985</name>
</gene>
<organism evidence="2 3">
    <name type="scientific">Streptomyces zagrosensis</name>
    <dbReference type="NCBI Taxonomy" id="1042984"/>
    <lineage>
        <taxon>Bacteria</taxon>
        <taxon>Bacillati</taxon>
        <taxon>Actinomycetota</taxon>
        <taxon>Actinomycetes</taxon>
        <taxon>Kitasatosporales</taxon>
        <taxon>Streptomycetaceae</taxon>
        <taxon>Streptomyces</taxon>
    </lineage>
</organism>
<keyword evidence="1" id="KW-0812">Transmembrane</keyword>
<evidence type="ECO:0000313" key="2">
    <source>
        <dbReference type="EMBL" id="MBB5938894.1"/>
    </source>
</evidence>
<evidence type="ECO:0000256" key="1">
    <source>
        <dbReference type="SAM" id="Phobius"/>
    </source>
</evidence>
<feature type="transmembrane region" description="Helical" evidence="1">
    <location>
        <begin position="61"/>
        <end position="83"/>
    </location>
</feature>
<evidence type="ECO:0000313" key="3">
    <source>
        <dbReference type="Proteomes" id="UP000588098"/>
    </source>
</evidence>
<dbReference type="AlphaFoldDB" id="A0A7W9V2I8"/>
<sequence>MTTGPEQAVVAAELAEIRRNLDVGVARIDGQLALLAQRSEQNDRDVTVATERVRALEHGRWPLPSLAALTGVCALAVAIWQAAGH</sequence>
<reference evidence="2 3" key="1">
    <citation type="submission" date="2020-08" db="EMBL/GenBank/DDBJ databases">
        <title>Genomic Encyclopedia of Type Strains, Phase III (KMG-III): the genomes of soil and plant-associated and newly described type strains.</title>
        <authorList>
            <person name="Whitman W."/>
        </authorList>
    </citation>
    <scope>NUCLEOTIDE SEQUENCE [LARGE SCALE GENOMIC DNA]</scope>
    <source>
        <strain evidence="2 3">CECT 8305</strain>
    </source>
</reference>
<keyword evidence="1" id="KW-0472">Membrane</keyword>